<dbReference type="HAMAP" id="MF_01368">
    <property type="entry name" value="Ribosomal_bL17"/>
    <property type="match status" value="1"/>
</dbReference>
<evidence type="ECO:0000256" key="1">
    <source>
        <dbReference type="ARBA" id="ARBA00008777"/>
    </source>
</evidence>
<comment type="similarity">
    <text evidence="1 4 5">Belongs to the bacterial ribosomal protein bL17 family.</text>
</comment>
<dbReference type="Gene3D" id="3.90.1030.10">
    <property type="entry name" value="Ribosomal protein L17"/>
    <property type="match status" value="1"/>
</dbReference>
<dbReference type="GO" id="GO:0003735">
    <property type="term" value="F:structural constituent of ribosome"/>
    <property type="evidence" value="ECO:0007669"/>
    <property type="project" value="InterPro"/>
</dbReference>
<dbReference type="InterPro" id="IPR036373">
    <property type="entry name" value="Ribosomal_bL17_sf"/>
</dbReference>
<dbReference type="PANTHER" id="PTHR14413">
    <property type="entry name" value="RIBOSOMAL PROTEIN L17"/>
    <property type="match status" value="1"/>
</dbReference>
<name>A0AAX4HQK3_9BACT</name>
<protein>
    <recommendedName>
        <fullName evidence="4">Large ribosomal subunit protein bL17</fullName>
    </recommendedName>
</protein>
<dbReference type="SUPFAM" id="SSF64263">
    <property type="entry name" value="Prokaryotic ribosomal protein L17"/>
    <property type="match status" value="1"/>
</dbReference>
<proteinExistence type="inferred from homology"/>
<keyword evidence="7" id="KW-1185">Reference proteome</keyword>
<dbReference type="PROSITE" id="PS01167">
    <property type="entry name" value="RIBOSOMAL_L17"/>
    <property type="match status" value="1"/>
</dbReference>
<dbReference type="AlphaFoldDB" id="A0AAX4HQK3"/>
<dbReference type="InterPro" id="IPR000456">
    <property type="entry name" value="Ribosomal_bL17"/>
</dbReference>
<keyword evidence="3 4" id="KW-0687">Ribonucleoprotein</keyword>
<evidence type="ECO:0000313" key="6">
    <source>
        <dbReference type="EMBL" id="WPU65229.1"/>
    </source>
</evidence>
<evidence type="ECO:0000256" key="4">
    <source>
        <dbReference type="HAMAP-Rule" id="MF_01368"/>
    </source>
</evidence>
<evidence type="ECO:0000313" key="7">
    <source>
        <dbReference type="Proteomes" id="UP001324634"/>
    </source>
</evidence>
<keyword evidence="2 4" id="KW-0689">Ribosomal protein</keyword>
<dbReference type="InterPro" id="IPR047859">
    <property type="entry name" value="Ribosomal_bL17_CS"/>
</dbReference>
<evidence type="ECO:0000256" key="5">
    <source>
        <dbReference type="RuleBase" id="RU000660"/>
    </source>
</evidence>
<accession>A0AAX4HQK3</accession>
<dbReference type="Proteomes" id="UP001324634">
    <property type="component" value="Chromosome"/>
</dbReference>
<comment type="subunit">
    <text evidence="4">Part of the 50S ribosomal subunit. Contacts protein L32.</text>
</comment>
<organism evidence="6 7">
    <name type="scientific">Peredibacter starrii</name>
    <dbReference type="NCBI Taxonomy" id="28202"/>
    <lineage>
        <taxon>Bacteria</taxon>
        <taxon>Pseudomonadati</taxon>
        <taxon>Bdellovibrionota</taxon>
        <taxon>Bacteriovoracia</taxon>
        <taxon>Bacteriovoracales</taxon>
        <taxon>Bacteriovoracaceae</taxon>
        <taxon>Peredibacter</taxon>
    </lineage>
</organism>
<evidence type="ECO:0000256" key="3">
    <source>
        <dbReference type="ARBA" id="ARBA00023274"/>
    </source>
</evidence>
<evidence type="ECO:0000256" key="2">
    <source>
        <dbReference type="ARBA" id="ARBA00022980"/>
    </source>
</evidence>
<dbReference type="KEGG" id="psti:SOO65_00515"/>
<dbReference type="NCBIfam" id="TIGR00059">
    <property type="entry name" value="L17"/>
    <property type="match status" value="1"/>
</dbReference>
<gene>
    <name evidence="4 6" type="primary">rplQ</name>
    <name evidence="6" type="ORF">SOO65_00515</name>
</gene>
<dbReference type="GO" id="GO:0022625">
    <property type="term" value="C:cytosolic large ribosomal subunit"/>
    <property type="evidence" value="ECO:0007669"/>
    <property type="project" value="TreeGrafter"/>
</dbReference>
<dbReference type="RefSeq" id="WP_321395388.1">
    <property type="nucleotide sequence ID" value="NZ_CP139487.1"/>
</dbReference>
<dbReference type="GO" id="GO:0006412">
    <property type="term" value="P:translation"/>
    <property type="evidence" value="ECO:0007669"/>
    <property type="project" value="UniProtKB-UniRule"/>
</dbReference>
<dbReference type="Pfam" id="PF01196">
    <property type="entry name" value="Ribosomal_L17"/>
    <property type="match status" value="1"/>
</dbReference>
<reference evidence="6 7" key="1">
    <citation type="submission" date="2023-11" db="EMBL/GenBank/DDBJ databases">
        <title>Peredibacter starrii A3.12.</title>
        <authorList>
            <person name="Mitchell R.J."/>
        </authorList>
    </citation>
    <scope>NUCLEOTIDE SEQUENCE [LARGE SCALE GENOMIC DNA]</scope>
    <source>
        <strain evidence="6 7">A3.12</strain>
    </source>
</reference>
<sequence length="118" mass="13165">MRHGNHKYKLGVKPQHRKALVQGLAMELIIHGKIRTTETKAKAIKPFVEKLVTIAKNDTVANRRLAFTKLNNKEAVAALFTNVAPKFKQRPGGYTRILKLAEGRLGDGAKEAYIAFVE</sequence>
<dbReference type="EMBL" id="CP139487">
    <property type="protein sequence ID" value="WPU65229.1"/>
    <property type="molecule type" value="Genomic_DNA"/>
</dbReference>
<dbReference type="PANTHER" id="PTHR14413:SF16">
    <property type="entry name" value="LARGE RIBOSOMAL SUBUNIT PROTEIN BL17M"/>
    <property type="match status" value="1"/>
</dbReference>